<organism evidence="1">
    <name type="scientific">Serratia marcescens</name>
    <dbReference type="NCBI Taxonomy" id="615"/>
    <lineage>
        <taxon>Bacteria</taxon>
        <taxon>Pseudomonadati</taxon>
        <taxon>Pseudomonadota</taxon>
        <taxon>Gammaproteobacteria</taxon>
        <taxon>Enterobacterales</taxon>
        <taxon>Yersiniaceae</taxon>
        <taxon>Serratia</taxon>
    </lineage>
</organism>
<name>A0A9X8VLZ5_SERMA</name>
<dbReference type="AlphaFoldDB" id="A0A9X8VLZ5"/>
<sequence length="159" mass="18185">MFTIEAAREEANRFRELLEKCDPSTTYLVPHGFPVMSCKLCSMLLSFHFLKLWPDLELKGVSGVTGKNDAITHFWLEVGDYVIDITGDQYNIISTSELNEAIVKNRPFVPVHVVHRKDSYLYNLFKIQGRELLTYGFPTIGNDFIDEMESDYRQLVGGG</sequence>
<protein>
    <submittedName>
        <fullName evidence="1">Uncharacterized protein</fullName>
    </submittedName>
</protein>
<reference evidence="1" key="1">
    <citation type="submission" date="2019-03" db="EMBL/GenBank/DDBJ databases">
        <title>Serratia marcescens strain N2 draft genome.</title>
        <authorList>
            <person name="Yassin A."/>
            <person name="El-Kenawy N."/>
            <person name="Youssef N.H."/>
        </authorList>
    </citation>
    <scope>NUCLEOTIDE SEQUENCE [LARGE SCALE GENOMIC DNA]</scope>
    <source>
        <strain evidence="1">N2</strain>
    </source>
</reference>
<proteinExistence type="predicted"/>
<evidence type="ECO:0000313" key="1">
    <source>
        <dbReference type="EMBL" id="TFV52596.1"/>
    </source>
</evidence>
<accession>A0A9X8VLZ5</accession>
<comment type="caution">
    <text evidence="1">The sequence shown here is derived from an EMBL/GenBank/DDBJ whole genome shotgun (WGS) entry which is preliminary data.</text>
</comment>
<gene>
    <name evidence="1" type="ORF">E0L31_01495</name>
</gene>
<dbReference type="EMBL" id="SPSG01000162">
    <property type="protein sequence ID" value="TFV52596.1"/>
    <property type="molecule type" value="Genomic_DNA"/>
</dbReference>
<dbReference type="RefSeq" id="WP_212563030.1">
    <property type="nucleotide sequence ID" value="NZ_SPSG02000024.1"/>
</dbReference>